<feature type="binding site" evidence="8">
    <location>
        <position position="238"/>
    </location>
    <ligand>
        <name>sn-glycerol 3-phosphate</name>
        <dbReference type="ChEBI" id="CHEBI:57597"/>
    </ligand>
</feature>
<comment type="subcellular location">
    <subcellularLocation>
        <location evidence="8">Cytoplasm</location>
    </subcellularLocation>
</comment>
<feature type="binding site" evidence="8">
    <location>
        <position position="275"/>
    </location>
    <ligand>
        <name>NADPH</name>
        <dbReference type="ChEBI" id="CHEBI:57783"/>
    </ligand>
</feature>
<dbReference type="HAMAP" id="MF_00394">
    <property type="entry name" value="NAD_Glyc3P_dehydrog"/>
    <property type="match status" value="1"/>
</dbReference>
<evidence type="ECO:0000313" key="14">
    <source>
        <dbReference type="Proteomes" id="UP001209083"/>
    </source>
</evidence>
<feature type="binding site" evidence="8">
    <location>
        <position position="27"/>
    </location>
    <ligand>
        <name>NADPH</name>
        <dbReference type="ChEBI" id="CHEBI:57783"/>
    </ligand>
</feature>
<proteinExistence type="inferred from homology"/>
<dbReference type="InterPro" id="IPR036291">
    <property type="entry name" value="NAD(P)-bd_dom_sf"/>
</dbReference>
<dbReference type="InterPro" id="IPR006168">
    <property type="entry name" value="G3P_DH_NAD-dep"/>
</dbReference>
<keyword evidence="3 8" id="KW-0560">Oxidoreductase</keyword>
<dbReference type="SUPFAM" id="SSF51735">
    <property type="entry name" value="NAD(P)-binding Rossmann-fold domains"/>
    <property type="match status" value="1"/>
</dbReference>
<dbReference type="InterPro" id="IPR006109">
    <property type="entry name" value="G3P_DH_NAD-dep_C"/>
</dbReference>
<reference evidence="13 14" key="1">
    <citation type="submission" date="2023-05" db="EMBL/GenBank/DDBJ databases">
        <title>Lithophilousrod everest ZFBP1038 complete genpme.</title>
        <authorList>
            <person name="Tian M."/>
        </authorList>
    </citation>
    <scope>NUCLEOTIDE SEQUENCE [LARGE SCALE GENOMIC DNA]</scope>
    <source>
        <strain evidence="13 14">ZFBP1038</strain>
    </source>
</reference>
<dbReference type="NCBIfam" id="NF000940">
    <property type="entry name" value="PRK00094.1-2"/>
    <property type="match status" value="1"/>
</dbReference>
<evidence type="ECO:0000256" key="1">
    <source>
        <dbReference type="ARBA" id="ARBA00011009"/>
    </source>
</evidence>
<feature type="domain" description="Glycerol-3-phosphate dehydrogenase NAD-dependent C-terminal" evidence="12">
    <location>
        <begin position="174"/>
        <end position="313"/>
    </location>
</feature>
<protein>
    <recommendedName>
        <fullName evidence="8">Glycerol-3-phosphate dehydrogenase [NAD(P)+]</fullName>
        <ecNumber evidence="8">1.1.1.94</ecNumber>
    </recommendedName>
    <alternativeName>
        <fullName evidence="8">NAD(P)(+)-dependent glycerol-3-phosphate dehydrogenase</fullName>
    </alternativeName>
    <alternativeName>
        <fullName evidence="8">NAD(P)H-dependent dihydroxyacetone-phosphate reductase</fullName>
    </alternativeName>
</protein>
<keyword evidence="5 8" id="KW-0443">Lipid metabolism</keyword>
<dbReference type="PANTHER" id="PTHR11728">
    <property type="entry name" value="GLYCEROL-3-PHOSPHATE DEHYDROGENASE"/>
    <property type="match status" value="1"/>
</dbReference>
<dbReference type="SUPFAM" id="SSF48179">
    <property type="entry name" value="6-phosphogluconate dehydrogenase C-terminal domain-like"/>
    <property type="match status" value="1"/>
</dbReference>
<dbReference type="PANTHER" id="PTHR11728:SF1">
    <property type="entry name" value="GLYCEROL-3-PHOSPHATE DEHYDROGENASE [NAD(+)] 2, CHLOROPLASTIC"/>
    <property type="match status" value="1"/>
</dbReference>
<dbReference type="Proteomes" id="UP001209083">
    <property type="component" value="Chromosome"/>
</dbReference>
<sequence length="327" mass="34297">MGCGSWGTTFAQVVAHAGHNVMMWGRRQEVVDEINTRHQNSDYLGDIALSDRIRATTDPSEALAGRPIVILAVPAQSLRAQLEIWKPQLRHDAILVSLMKGVERGTHLRMSQVIVEATGWPEEQVAVVSGPNLAMEIAQRQPCATVVASRSEATAELLAHATANSYFRPYTNTDVIGVELGGAVKNVIALACGIAEGRGLGDNSKASLITRGLAETTRLAVAMGADPQTMSGLAGLGDLVATCASPLSRNHSVGVLLGKGLSLEEVVAKTKQTAEGVKSSAAILQLAASVGADMPITEAVVAVIAGKLSVEDLADLLLSRARKSENK</sequence>
<feature type="binding site" evidence="8">
    <location>
        <position position="100"/>
    </location>
    <ligand>
        <name>sn-glycerol 3-phosphate</name>
        <dbReference type="ChEBI" id="CHEBI:57597"/>
    </ligand>
</feature>
<feature type="binding site" evidence="8">
    <location>
        <position position="250"/>
    </location>
    <ligand>
        <name>sn-glycerol 3-phosphate</name>
        <dbReference type="ChEBI" id="CHEBI:57597"/>
    </ligand>
</feature>
<feature type="binding site" evidence="8">
    <location>
        <position position="43"/>
    </location>
    <ligand>
        <name>NADPH</name>
        <dbReference type="ChEBI" id="CHEBI:57783"/>
    </ligand>
</feature>
<evidence type="ECO:0000313" key="13">
    <source>
        <dbReference type="EMBL" id="WGW14001.1"/>
    </source>
</evidence>
<evidence type="ECO:0000256" key="7">
    <source>
        <dbReference type="ARBA" id="ARBA00023264"/>
    </source>
</evidence>
<feature type="binding site" evidence="8">
    <location>
        <position position="134"/>
    </location>
    <ligand>
        <name>NADPH</name>
        <dbReference type="ChEBI" id="CHEBI:57783"/>
    </ligand>
</feature>
<organism evidence="13 14">
    <name type="scientific">Saxibacter everestensis</name>
    <dbReference type="NCBI Taxonomy" id="2909229"/>
    <lineage>
        <taxon>Bacteria</taxon>
        <taxon>Bacillati</taxon>
        <taxon>Actinomycetota</taxon>
        <taxon>Actinomycetes</taxon>
        <taxon>Micrococcales</taxon>
        <taxon>Brevibacteriaceae</taxon>
        <taxon>Saxibacter</taxon>
    </lineage>
</organism>
<evidence type="ECO:0000256" key="4">
    <source>
        <dbReference type="ARBA" id="ARBA00023027"/>
    </source>
</evidence>
<feature type="binding site" evidence="8">
    <location>
        <position position="130"/>
    </location>
    <ligand>
        <name>sn-glycerol 3-phosphate</name>
        <dbReference type="ChEBI" id="CHEBI:57597"/>
    </ligand>
</feature>
<evidence type="ECO:0000256" key="6">
    <source>
        <dbReference type="ARBA" id="ARBA00023209"/>
    </source>
</evidence>
<dbReference type="EC" id="1.1.1.94" evidence="8"/>
<feature type="binding site" evidence="8">
    <location>
        <position position="100"/>
    </location>
    <ligand>
        <name>NADPH</name>
        <dbReference type="ChEBI" id="CHEBI:57783"/>
    </ligand>
</feature>
<feature type="binding site" evidence="8">
    <location>
        <position position="249"/>
    </location>
    <ligand>
        <name>sn-glycerol 3-phosphate</name>
        <dbReference type="ChEBI" id="CHEBI:57597"/>
    </ligand>
</feature>
<keyword evidence="8" id="KW-0521">NADP</keyword>
<dbReference type="EMBL" id="CP090958">
    <property type="protein sequence ID" value="WGW14001.1"/>
    <property type="molecule type" value="Genomic_DNA"/>
</dbReference>
<dbReference type="Gene3D" id="1.10.1040.10">
    <property type="entry name" value="N-(1-d-carboxylethyl)-l-norvaline Dehydrogenase, domain 2"/>
    <property type="match status" value="1"/>
</dbReference>
<dbReference type="Pfam" id="PF01210">
    <property type="entry name" value="NAD_Gly3P_dh_N"/>
    <property type="match status" value="1"/>
</dbReference>
<feature type="binding site" evidence="8">
    <location>
        <position position="5"/>
    </location>
    <ligand>
        <name>NADPH</name>
        <dbReference type="ChEBI" id="CHEBI:57783"/>
    </ligand>
</feature>
<evidence type="ECO:0000256" key="9">
    <source>
        <dbReference type="RuleBase" id="RU000437"/>
    </source>
</evidence>
<dbReference type="PIRSF" id="PIRSF000114">
    <property type="entry name" value="Glycerol-3-P_dh"/>
    <property type="match status" value="1"/>
</dbReference>
<comment type="catalytic activity">
    <reaction evidence="8">
        <text>sn-glycerol 3-phosphate + NAD(+) = dihydroxyacetone phosphate + NADH + H(+)</text>
        <dbReference type="Rhea" id="RHEA:11092"/>
        <dbReference type="ChEBI" id="CHEBI:15378"/>
        <dbReference type="ChEBI" id="CHEBI:57540"/>
        <dbReference type="ChEBI" id="CHEBI:57597"/>
        <dbReference type="ChEBI" id="CHEBI:57642"/>
        <dbReference type="ChEBI" id="CHEBI:57945"/>
        <dbReference type="EC" id="1.1.1.94"/>
    </reaction>
</comment>
<keyword evidence="7 8" id="KW-1208">Phospholipid metabolism</keyword>
<feature type="binding site" evidence="8">
    <location>
        <position position="248"/>
    </location>
    <ligand>
        <name>sn-glycerol 3-phosphate</name>
        <dbReference type="ChEBI" id="CHEBI:57597"/>
    </ligand>
</feature>
<dbReference type="PROSITE" id="PS00957">
    <property type="entry name" value="NAD_G3PDH"/>
    <property type="match status" value="1"/>
</dbReference>
<feature type="binding site" evidence="8">
    <location>
        <position position="185"/>
    </location>
    <ligand>
        <name>sn-glycerol 3-phosphate</name>
        <dbReference type="ChEBI" id="CHEBI:57597"/>
    </ligand>
</feature>
<dbReference type="RefSeq" id="WP_349640821.1">
    <property type="nucleotide sequence ID" value="NZ_CP090958.1"/>
</dbReference>
<dbReference type="NCBIfam" id="NF000942">
    <property type="entry name" value="PRK00094.1-4"/>
    <property type="match status" value="1"/>
</dbReference>
<dbReference type="GO" id="GO:0047952">
    <property type="term" value="F:glycerol-3-phosphate dehydrogenase [NAD(P)+] activity"/>
    <property type="evidence" value="ECO:0007669"/>
    <property type="project" value="UniProtKB-EC"/>
</dbReference>
<keyword evidence="6 8" id="KW-0594">Phospholipid biosynthesis</keyword>
<evidence type="ECO:0000259" key="12">
    <source>
        <dbReference type="Pfam" id="PF07479"/>
    </source>
</evidence>
<comment type="caution">
    <text evidence="8">Lacks conserved residue(s) required for the propagation of feature annotation.</text>
</comment>
<dbReference type="InterPro" id="IPR011128">
    <property type="entry name" value="G3P_DH_NAD-dep_N"/>
</dbReference>
<keyword evidence="14" id="KW-1185">Reference proteome</keyword>
<keyword evidence="8" id="KW-0547">Nucleotide-binding</keyword>
<keyword evidence="2 8" id="KW-0444">Lipid biosynthesis</keyword>
<feature type="binding site" evidence="8">
    <location>
        <position position="26"/>
    </location>
    <ligand>
        <name>NADPH</name>
        <dbReference type="ChEBI" id="CHEBI:57783"/>
    </ligand>
</feature>
<dbReference type="InterPro" id="IPR013328">
    <property type="entry name" value="6PGD_dom2"/>
</dbReference>
<accession>A0ABY8QYY9</accession>
<evidence type="ECO:0000256" key="2">
    <source>
        <dbReference type="ARBA" id="ARBA00022516"/>
    </source>
</evidence>
<feature type="domain" description="Glycerol-3-phosphate dehydrogenase NAD-dependent N-terminal" evidence="11">
    <location>
        <begin position="1"/>
        <end position="154"/>
    </location>
</feature>
<evidence type="ECO:0000256" key="3">
    <source>
        <dbReference type="ARBA" id="ARBA00023002"/>
    </source>
</evidence>
<feature type="active site" description="Proton acceptor" evidence="8">
    <location>
        <position position="185"/>
    </location>
</feature>
<comment type="pathway">
    <text evidence="8">Membrane lipid metabolism; glycerophospholipid metabolism.</text>
</comment>
<name>A0ABY8QYY9_9MICO</name>
<dbReference type="Pfam" id="PF07479">
    <property type="entry name" value="NAD_Gly3P_dh_C"/>
    <property type="match status" value="1"/>
</dbReference>
<dbReference type="Gene3D" id="3.40.50.720">
    <property type="entry name" value="NAD(P)-binding Rossmann-like Domain"/>
    <property type="match status" value="1"/>
</dbReference>
<feature type="binding site" evidence="8">
    <location>
        <position position="6"/>
    </location>
    <ligand>
        <name>NADPH</name>
        <dbReference type="ChEBI" id="CHEBI:57783"/>
    </ligand>
</feature>
<gene>
    <name evidence="8" type="primary">gpsA</name>
    <name evidence="13" type="ORF">LWF01_04540</name>
</gene>
<feature type="binding site" evidence="8">
    <location>
        <position position="249"/>
    </location>
    <ligand>
        <name>NADPH</name>
        <dbReference type="ChEBI" id="CHEBI:57783"/>
    </ligand>
</feature>
<dbReference type="PRINTS" id="PR00077">
    <property type="entry name" value="GPDHDRGNASE"/>
</dbReference>
<comment type="similarity">
    <text evidence="1 8 9">Belongs to the NAD-dependent glycerol-3-phosphate dehydrogenase family.</text>
</comment>
<evidence type="ECO:0000256" key="8">
    <source>
        <dbReference type="HAMAP-Rule" id="MF_00394"/>
    </source>
</evidence>
<dbReference type="InterPro" id="IPR008927">
    <property type="entry name" value="6-PGluconate_DH-like_C_sf"/>
</dbReference>
<evidence type="ECO:0000256" key="10">
    <source>
        <dbReference type="RuleBase" id="RU000439"/>
    </source>
</evidence>
<comment type="function">
    <text evidence="8">Catalyzes the reduction of the glycolytic intermediate dihydroxyacetone phosphate (DHAP) to sn-glycerol 3-phosphate (G3P), the key precursor for phospholipid synthesis.</text>
</comment>
<keyword evidence="4 8" id="KW-0520">NAD</keyword>
<keyword evidence="8" id="KW-0963">Cytoplasm</keyword>
<comment type="catalytic activity">
    <reaction evidence="8 10">
        <text>sn-glycerol 3-phosphate + NADP(+) = dihydroxyacetone phosphate + NADPH + H(+)</text>
        <dbReference type="Rhea" id="RHEA:11096"/>
        <dbReference type="ChEBI" id="CHEBI:15378"/>
        <dbReference type="ChEBI" id="CHEBI:57597"/>
        <dbReference type="ChEBI" id="CHEBI:57642"/>
        <dbReference type="ChEBI" id="CHEBI:57783"/>
        <dbReference type="ChEBI" id="CHEBI:58349"/>
        <dbReference type="EC" id="1.1.1.94"/>
    </reaction>
</comment>
<evidence type="ECO:0000259" key="11">
    <source>
        <dbReference type="Pfam" id="PF01210"/>
    </source>
</evidence>
<evidence type="ECO:0000256" key="5">
    <source>
        <dbReference type="ARBA" id="ARBA00023098"/>
    </source>
</evidence>